<accession>A0A8J4E760</accession>
<reference evidence="1" key="1">
    <citation type="submission" date="2021-01" db="EMBL/GenBank/DDBJ databases">
        <title>Whole genome shotgun sequence of Virgisporangium aurantiacum NBRC 16421.</title>
        <authorList>
            <person name="Komaki H."/>
            <person name="Tamura T."/>
        </authorList>
    </citation>
    <scope>NUCLEOTIDE SEQUENCE</scope>
    <source>
        <strain evidence="1">NBRC 16421</strain>
    </source>
</reference>
<organism evidence="1 2">
    <name type="scientific">Virgisporangium aurantiacum</name>
    <dbReference type="NCBI Taxonomy" id="175570"/>
    <lineage>
        <taxon>Bacteria</taxon>
        <taxon>Bacillati</taxon>
        <taxon>Actinomycetota</taxon>
        <taxon>Actinomycetes</taxon>
        <taxon>Micromonosporales</taxon>
        <taxon>Micromonosporaceae</taxon>
        <taxon>Virgisporangium</taxon>
    </lineage>
</organism>
<dbReference type="EMBL" id="BOPG01000067">
    <property type="protein sequence ID" value="GIJ61512.1"/>
    <property type="molecule type" value="Genomic_DNA"/>
</dbReference>
<proteinExistence type="predicted"/>
<keyword evidence="2" id="KW-1185">Reference proteome</keyword>
<name>A0A8J4E760_9ACTN</name>
<protein>
    <submittedName>
        <fullName evidence="1">Uncharacterized protein</fullName>
    </submittedName>
</protein>
<dbReference type="Proteomes" id="UP000612585">
    <property type="component" value="Unassembled WGS sequence"/>
</dbReference>
<evidence type="ECO:0000313" key="2">
    <source>
        <dbReference type="Proteomes" id="UP000612585"/>
    </source>
</evidence>
<gene>
    <name evidence="1" type="ORF">Vau01_090280</name>
</gene>
<evidence type="ECO:0000313" key="1">
    <source>
        <dbReference type="EMBL" id="GIJ61512.1"/>
    </source>
</evidence>
<dbReference type="AlphaFoldDB" id="A0A8J4E760"/>
<dbReference type="RefSeq" id="WP_204006489.1">
    <property type="nucleotide sequence ID" value="NZ_BOPG01000067.1"/>
</dbReference>
<comment type="caution">
    <text evidence="1">The sequence shown here is derived from an EMBL/GenBank/DDBJ whole genome shotgun (WGS) entry which is preliminary data.</text>
</comment>
<sequence length="222" mass="22571">MAAVIAAVALTVPLLIGATKLFGWGGGGDDGPTTGTAADAQVLRDFAAGLADGQELTYTAGYTTAKGTAVTAVQEAPRRAYRSTAAVYLAGPDANILCRTPNGEKPGCVRSAGTDGIPLTHAKALVDVLAPDFIAPELISAYISRLAARVPGTVTRTARDIAGRPTDCVQVARVVTTCATAEGVLAYFESPDGRLTLTTYQATVTDADFALPAGAVVTDVDG</sequence>